<dbReference type="EMBL" id="CP045423">
    <property type="protein sequence ID" value="QFU15792.1"/>
    <property type="molecule type" value="Genomic_DNA"/>
</dbReference>
<protein>
    <recommendedName>
        <fullName evidence="1">Thiol:disulfide interchange protein DsbD N-terminal domain-containing protein</fullName>
    </recommendedName>
</protein>
<reference evidence="2 3" key="1">
    <citation type="submission" date="2019-10" db="EMBL/GenBank/DDBJ databases">
        <title>Isolation, Identification of Microvirga thermotolerans HR1, a novel thermophilic bacterium and Comparative Genomics of the genus Microvirga.</title>
        <authorList>
            <person name="Li J."/>
            <person name="Zhang W."/>
            <person name="Lin M."/>
            <person name="Wang J."/>
        </authorList>
    </citation>
    <scope>NUCLEOTIDE SEQUENCE [LARGE SCALE GENOMIC DNA]</scope>
    <source>
        <strain evidence="2 3">HR1</strain>
    </source>
</reference>
<evidence type="ECO:0000259" key="1">
    <source>
        <dbReference type="Pfam" id="PF11412"/>
    </source>
</evidence>
<sequence>MGADVDHRPREALIHHSRHGHEELTVQVAGTHIGRGRKKAHLSHLRCGRPFTVSWMATPGRNRIREARQGGVSSMTFRSTSAPLAILAILALFPALGQAQTTHSPSWVQGFHSRVRLVSGGPAGAAWLGGVEIGLDPGFKTYWRTPGDSGLPPRFDWSASDNVASVEVKWPPPARQEDATGVTYVYHDAVTLPVIVRRADPARPATLRLSIDYGVCKDICIPAHAELATPLAPDAARHADLEKVLAGVPRPQALGAPGELSVLSLEPAQGDRPSFRVKVRVPEGATPALFAEGPDNWYLSTTAPDPQNAFTVVVEEKPKDVSGPVPVRLTLVAGGRAVETEVKLDGSGQPR</sequence>
<gene>
    <name evidence="2" type="ORF">GDR74_05905</name>
</gene>
<feature type="domain" description="Thiol:disulfide interchange protein DsbD N-terminal" evidence="1">
    <location>
        <begin position="130"/>
        <end position="229"/>
    </location>
</feature>
<accession>A0A5P9JSL4</accession>
<dbReference type="Proteomes" id="UP000325614">
    <property type="component" value="Chromosome"/>
</dbReference>
<keyword evidence="3" id="KW-1185">Reference proteome</keyword>
<evidence type="ECO:0000313" key="3">
    <source>
        <dbReference type="Proteomes" id="UP000325614"/>
    </source>
</evidence>
<name>A0A5P9JSL4_9HYPH</name>
<dbReference type="AlphaFoldDB" id="A0A5P9JSL4"/>
<evidence type="ECO:0000313" key="2">
    <source>
        <dbReference type="EMBL" id="QFU15792.1"/>
    </source>
</evidence>
<dbReference type="KEGG" id="mico:GDR74_05905"/>
<dbReference type="Pfam" id="PF11412">
    <property type="entry name" value="DsbD_N"/>
    <property type="match status" value="1"/>
</dbReference>
<dbReference type="InterPro" id="IPR028250">
    <property type="entry name" value="DsbDN"/>
</dbReference>
<organism evidence="2 3">
    <name type="scientific">Microvirga thermotolerans</name>
    <dbReference type="NCBI Taxonomy" id="2651334"/>
    <lineage>
        <taxon>Bacteria</taxon>
        <taxon>Pseudomonadati</taxon>
        <taxon>Pseudomonadota</taxon>
        <taxon>Alphaproteobacteria</taxon>
        <taxon>Hyphomicrobiales</taxon>
        <taxon>Methylobacteriaceae</taxon>
        <taxon>Microvirga</taxon>
    </lineage>
</organism>
<proteinExistence type="predicted"/>